<accession>A0AAN7HE23</accession>
<feature type="region of interest" description="Disordered" evidence="1">
    <location>
        <begin position="465"/>
        <end position="544"/>
    </location>
</feature>
<proteinExistence type="predicted"/>
<dbReference type="SUPFAM" id="SSF54001">
    <property type="entry name" value="Cysteine proteinases"/>
    <property type="match status" value="1"/>
</dbReference>
<organism evidence="2 3">
    <name type="scientific">Achaetomium macrosporum</name>
    <dbReference type="NCBI Taxonomy" id="79813"/>
    <lineage>
        <taxon>Eukaryota</taxon>
        <taxon>Fungi</taxon>
        <taxon>Dikarya</taxon>
        <taxon>Ascomycota</taxon>
        <taxon>Pezizomycotina</taxon>
        <taxon>Sordariomycetes</taxon>
        <taxon>Sordariomycetidae</taxon>
        <taxon>Sordariales</taxon>
        <taxon>Chaetomiaceae</taxon>
        <taxon>Achaetomium</taxon>
    </lineage>
</organism>
<feature type="region of interest" description="Disordered" evidence="1">
    <location>
        <begin position="344"/>
        <end position="414"/>
    </location>
</feature>
<dbReference type="Gene3D" id="3.40.395.10">
    <property type="entry name" value="Adenoviral Proteinase, Chain A"/>
    <property type="match status" value="1"/>
</dbReference>
<reference evidence="2" key="1">
    <citation type="journal article" date="2023" name="Mol. Phylogenet. Evol.">
        <title>Genome-scale phylogeny and comparative genomics of the fungal order Sordariales.</title>
        <authorList>
            <person name="Hensen N."/>
            <person name="Bonometti L."/>
            <person name="Westerberg I."/>
            <person name="Brannstrom I.O."/>
            <person name="Guillou S."/>
            <person name="Cros-Aarteil S."/>
            <person name="Calhoun S."/>
            <person name="Haridas S."/>
            <person name="Kuo A."/>
            <person name="Mondo S."/>
            <person name="Pangilinan J."/>
            <person name="Riley R."/>
            <person name="LaButti K."/>
            <person name="Andreopoulos B."/>
            <person name="Lipzen A."/>
            <person name="Chen C."/>
            <person name="Yan M."/>
            <person name="Daum C."/>
            <person name="Ng V."/>
            <person name="Clum A."/>
            <person name="Steindorff A."/>
            <person name="Ohm R.A."/>
            <person name="Martin F."/>
            <person name="Silar P."/>
            <person name="Natvig D.O."/>
            <person name="Lalanne C."/>
            <person name="Gautier V."/>
            <person name="Ament-Velasquez S.L."/>
            <person name="Kruys A."/>
            <person name="Hutchinson M.I."/>
            <person name="Powell A.J."/>
            <person name="Barry K."/>
            <person name="Miller A.N."/>
            <person name="Grigoriev I.V."/>
            <person name="Debuchy R."/>
            <person name="Gladieux P."/>
            <person name="Hiltunen Thoren M."/>
            <person name="Johannesson H."/>
        </authorList>
    </citation>
    <scope>NUCLEOTIDE SEQUENCE</scope>
    <source>
        <strain evidence="2">CBS 532.94</strain>
    </source>
</reference>
<comment type="caution">
    <text evidence="2">The sequence shown here is derived from an EMBL/GenBank/DDBJ whole genome shotgun (WGS) entry which is preliminary data.</text>
</comment>
<name>A0AAN7HE23_9PEZI</name>
<evidence type="ECO:0000313" key="2">
    <source>
        <dbReference type="EMBL" id="KAK4238280.1"/>
    </source>
</evidence>
<dbReference type="AlphaFoldDB" id="A0AAN7HE23"/>
<reference evidence="2" key="2">
    <citation type="submission" date="2023-05" db="EMBL/GenBank/DDBJ databases">
        <authorList>
            <consortium name="Lawrence Berkeley National Laboratory"/>
            <person name="Steindorff A."/>
            <person name="Hensen N."/>
            <person name="Bonometti L."/>
            <person name="Westerberg I."/>
            <person name="Brannstrom I.O."/>
            <person name="Guillou S."/>
            <person name="Cros-Aarteil S."/>
            <person name="Calhoun S."/>
            <person name="Haridas S."/>
            <person name="Kuo A."/>
            <person name="Mondo S."/>
            <person name="Pangilinan J."/>
            <person name="Riley R."/>
            <person name="Labutti K."/>
            <person name="Andreopoulos B."/>
            <person name="Lipzen A."/>
            <person name="Chen C."/>
            <person name="Yanf M."/>
            <person name="Daum C."/>
            <person name="Ng V."/>
            <person name="Clum A."/>
            <person name="Ohm R."/>
            <person name="Martin F."/>
            <person name="Silar P."/>
            <person name="Natvig D."/>
            <person name="Lalanne C."/>
            <person name="Gautier V."/>
            <person name="Ament-Velasquez S.L."/>
            <person name="Kruys A."/>
            <person name="Hutchinson M.I."/>
            <person name="Powell A.J."/>
            <person name="Barry K."/>
            <person name="Miller A.N."/>
            <person name="Grigoriev I.V."/>
            <person name="Debuchy R."/>
            <person name="Gladieux P."/>
            <person name="Thoren M.H."/>
            <person name="Johannesson H."/>
        </authorList>
    </citation>
    <scope>NUCLEOTIDE SEQUENCE</scope>
    <source>
        <strain evidence="2">CBS 532.94</strain>
    </source>
</reference>
<feature type="compositionally biased region" description="Polar residues" evidence="1">
    <location>
        <begin position="389"/>
        <end position="404"/>
    </location>
</feature>
<dbReference type="EMBL" id="MU860102">
    <property type="protein sequence ID" value="KAK4238280.1"/>
    <property type="molecule type" value="Genomic_DNA"/>
</dbReference>
<feature type="compositionally biased region" description="Polar residues" evidence="1">
    <location>
        <begin position="485"/>
        <end position="503"/>
    </location>
</feature>
<protein>
    <submittedName>
        <fullName evidence="2">Uncharacterized protein</fullName>
    </submittedName>
</protein>
<gene>
    <name evidence="2" type="ORF">C8A03DRAFT_33736</name>
</gene>
<dbReference type="InterPro" id="IPR038765">
    <property type="entry name" value="Papain-like_cys_pep_sf"/>
</dbReference>
<evidence type="ECO:0000256" key="1">
    <source>
        <dbReference type="SAM" id="MobiDB-lite"/>
    </source>
</evidence>
<feature type="compositionally biased region" description="Basic and acidic residues" evidence="1">
    <location>
        <begin position="344"/>
        <end position="353"/>
    </location>
</feature>
<sequence length="544" mass="61080">MSALREELEQDYDYLNEFGAGGFTPDTSRKFRWPTHKDLTFIKPLLDHEDLHDAQSPEIDRLLKGVEEKFLRNTYGRLYDPRLDGSWEDAMYAWEHCHNGLWKARHSEYLEEVEVCHLAEKLVRLAQYDGDARLGPHEKGNWWILRDVYAIQTSGLQLTPELGEMKIGGEGEVELKARFNKAKFTVHLVHLGHHWAVMIYQPSARRTWFIDSLYTERNERKRDSQWASLKKRCHKARKAFDDWLARSKLPLPDPGKHYCASSPDQIDPWSCGLQVIANILAFIRYEAVGWHRIPHWAEKYEKSSRKAVNAMLKELVVSLHNLMGLRLGNKGLKPVEVEDDELHILEEDKGGRDDDNDLFADGMREEGSEDDAGGNGDREDRVDLLDYTGTGTETSPKTRPSDQPTKGEKAFSGATKAVLGRALAKEKRAQPNMAARLAELRGIARARSDAMAAALAAGTTYTPPEEAAATAHSGMEDDHDGGSAKWSTKSTTVGAATTDSKTNGAAGRGQGKTLLKRKAADGVSDGEEVEERKQQGRPPKRKKT</sequence>
<keyword evidence="3" id="KW-1185">Reference proteome</keyword>
<evidence type="ECO:0000313" key="3">
    <source>
        <dbReference type="Proteomes" id="UP001303760"/>
    </source>
</evidence>
<dbReference type="Proteomes" id="UP001303760">
    <property type="component" value="Unassembled WGS sequence"/>
</dbReference>